<dbReference type="EMBL" id="BOPZ01000012">
    <property type="protein sequence ID" value="GIM29039.1"/>
    <property type="molecule type" value="Genomic_DNA"/>
</dbReference>
<name>A0A919VED6_9CLOT</name>
<accession>A0A919VED6</accession>
<dbReference type="Proteomes" id="UP000679179">
    <property type="component" value="Unassembled WGS sequence"/>
</dbReference>
<evidence type="ECO:0000313" key="2">
    <source>
        <dbReference type="Proteomes" id="UP000679179"/>
    </source>
</evidence>
<gene>
    <name evidence="1" type="ORF">CPJCM30710_17050</name>
</gene>
<comment type="caution">
    <text evidence="1">The sequence shown here is derived from an EMBL/GenBank/DDBJ whole genome shotgun (WGS) entry which is preliminary data.</text>
</comment>
<keyword evidence="2" id="KW-1185">Reference proteome</keyword>
<proteinExistence type="predicted"/>
<evidence type="ECO:0008006" key="3">
    <source>
        <dbReference type="Google" id="ProtNLM"/>
    </source>
</evidence>
<protein>
    <recommendedName>
        <fullName evidence="3">DUF3006 family protein</fullName>
    </recommendedName>
</protein>
<sequence>MKGKVLDLNQTDVFISFEDGTTMDISTSRLPNNVKVGDVVDIPISTTSSINSDTFLHDRLTNNKLSDFF</sequence>
<organism evidence="1 2">
    <name type="scientific">Clostridium polyendosporum</name>
    <dbReference type="NCBI Taxonomy" id="69208"/>
    <lineage>
        <taxon>Bacteria</taxon>
        <taxon>Bacillati</taxon>
        <taxon>Bacillota</taxon>
        <taxon>Clostridia</taxon>
        <taxon>Eubacteriales</taxon>
        <taxon>Clostridiaceae</taxon>
        <taxon>Clostridium</taxon>
    </lineage>
</organism>
<dbReference type="AlphaFoldDB" id="A0A919VED6"/>
<dbReference type="RefSeq" id="WP_212903753.1">
    <property type="nucleotide sequence ID" value="NZ_BOPZ01000012.1"/>
</dbReference>
<reference evidence="1" key="1">
    <citation type="submission" date="2021-03" db="EMBL/GenBank/DDBJ databases">
        <title>Taxonomic study of Clostridium polyendosporum from meadow-gley soil under rice.</title>
        <authorList>
            <person name="Kobayashi H."/>
            <person name="Tanizawa Y."/>
            <person name="Yagura M."/>
        </authorList>
    </citation>
    <scope>NUCLEOTIDE SEQUENCE</scope>
    <source>
        <strain evidence="1">JCM 30710</strain>
    </source>
</reference>
<evidence type="ECO:0000313" key="1">
    <source>
        <dbReference type="EMBL" id="GIM29039.1"/>
    </source>
</evidence>